<dbReference type="InterPro" id="IPR051465">
    <property type="entry name" value="Cell_Envelope_Struct_Comp"/>
</dbReference>
<evidence type="ECO:0000313" key="4">
    <source>
        <dbReference type="EMBL" id="XCM37739.1"/>
    </source>
</evidence>
<dbReference type="GO" id="GO:0008643">
    <property type="term" value="P:carbohydrate transport"/>
    <property type="evidence" value="ECO:0007669"/>
    <property type="project" value="InterPro"/>
</dbReference>
<evidence type="ECO:0000259" key="3">
    <source>
        <dbReference type="PROSITE" id="PS51272"/>
    </source>
</evidence>
<evidence type="ECO:0000256" key="1">
    <source>
        <dbReference type="ARBA" id="ARBA00008769"/>
    </source>
</evidence>
<dbReference type="Pfam" id="PF00395">
    <property type="entry name" value="SLH"/>
    <property type="match status" value="1"/>
</dbReference>
<accession>A0AAU8JFZ3</accession>
<name>A0AAU8JFZ3_9CYAN</name>
<dbReference type="RefSeq" id="WP_354635603.1">
    <property type="nucleotide sequence ID" value="NZ_CP159837.1"/>
</dbReference>
<organism evidence="4">
    <name type="scientific">Planktothricoides raciborskii GIHE-MW2</name>
    <dbReference type="NCBI Taxonomy" id="2792601"/>
    <lineage>
        <taxon>Bacteria</taxon>
        <taxon>Bacillati</taxon>
        <taxon>Cyanobacteriota</taxon>
        <taxon>Cyanophyceae</taxon>
        <taxon>Oscillatoriophycideae</taxon>
        <taxon>Oscillatoriales</taxon>
        <taxon>Oscillatoriaceae</taxon>
        <taxon>Planktothricoides</taxon>
    </lineage>
</organism>
<dbReference type="Pfam" id="PF04966">
    <property type="entry name" value="OprB"/>
    <property type="match status" value="1"/>
</dbReference>
<sequence>MLKLFWSGLRSSPAALGALLLLSNSALAQTTPEVSNIDTTESSSTSLVADPASDILQKIEQYNPIDLSQGGDEPLGQVNAVNQLRDVRPTDWAFQALQNLAQRHQCLLAYPDNTYRGNRAMTRYEFAAGLDACLEQIQRQLATLDTGVSARDMETLRRLQEEFAGELTILRRQVDALEVRTAELEANQFSTTTKLNGEVIFALADAFGDQEPASNIAGGENVQTSFGYRVRMNFDTSFTGKDRLRTRLQAVDVARLDRPTGTSMSRLAFDGDGGSAITLDRLDYRFPLSDTVRVNLGAAGFVADRFVPLLNPLFDSSENGAISRFGRYNPAVYRTAGDTAGIGFEITPSKQFRVDLGYFSSNSGSPIPKNGLFNGAHSALGQITVSPTENIDLAFTYVNSYAPGDDVNVTGTTGSRNAFRPFGSVATSGNHFGLQTSINFNQVTLSAWGGYVSAEAKDGPNEGNKADIWNWLVLLGVEDLGVEGDQLGFIFGMPPKLTDIDNGTSDPSTSLHFETLYRYPLSNNINITPGFMVITNPNHDDNNDTVWIGTVRTTFKF</sequence>
<dbReference type="InterPro" id="IPR047684">
    <property type="entry name" value="Por_som-like"/>
</dbReference>
<dbReference type="InterPro" id="IPR038673">
    <property type="entry name" value="OprB_sf"/>
</dbReference>
<dbReference type="NCBIfam" id="NF033921">
    <property type="entry name" value="por_somb"/>
    <property type="match status" value="1"/>
</dbReference>
<feature type="domain" description="SLH" evidence="3">
    <location>
        <begin position="80"/>
        <end position="144"/>
    </location>
</feature>
<protein>
    <submittedName>
        <fullName evidence="4">Iron uptake porin</fullName>
    </submittedName>
</protein>
<proteinExistence type="inferred from homology"/>
<comment type="similarity">
    <text evidence="1 2">Belongs to the OprB family.</text>
</comment>
<dbReference type="PANTHER" id="PTHR43308:SF1">
    <property type="entry name" value="OUTER MEMBRANE PROTEIN ALPHA"/>
    <property type="match status" value="1"/>
</dbReference>
<dbReference type="AlphaFoldDB" id="A0AAU8JFZ3"/>
<dbReference type="EMBL" id="CP159837">
    <property type="protein sequence ID" value="XCM37739.1"/>
    <property type="molecule type" value="Genomic_DNA"/>
</dbReference>
<feature type="chain" id="PRO_5043104320" evidence="2">
    <location>
        <begin position="29"/>
        <end position="557"/>
    </location>
</feature>
<gene>
    <name evidence="4" type="ORF">ABWT76_000526</name>
</gene>
<reference evidence="4" key="1">
    <citation type="submission" date="2024-07" db="EMBL/GenBank/DDBJ databases">
        <authorList>
            <person name="Kim Y.J."/>
            <person name="Jeong J.Y."/>
        </authorList>
    </citation>
    <scope>NUCLEOTIDE SEQUENCE</scope>
    <source>
        <strain evidence="4">GIHE-MW2</strain>
    </source>
</reference>
<dbReference type="PROSITE" id="PS51272">
    <property type="entry name" value="SLH"/>
    <property type="match status" value="1"/>
</dbReference>
<dbReference type="GO" id="GO:0015288">
    <property type="term" value="F:porin activity"/>
    <property type="evidence" value="ECO:0007669"/>
    <property type="project" value="InterPro"/>
</dbReference>
<dbReference type="Gene3D" id="2.40.160.180">
    <property type="entry name" value="Carbohydrate-selective porin OprB"/>
    <property type="match status" value="1"/>
</dbReference>
<dbReference type="GO" id="GO:0016020">
    <property type="term" value="C:membrane"/>
    <property type="evidence" value="ECO:0007669"/>
    <property type="project" value="InterPro"/>
</dbReference>
<dbReference type="InterPro" id="IPR001119">
    <property type="entry name" value="SLH_dom"/>
</dbReference>
<dbReference type="PANTHER" id="PTHR43308">
    <property type="entry name" value="OUTER MEMBRANE PROTEIN ALPHA-RELATED"/>
    <property type="match status" value="1"/>
</dbReference>
<evidence type="ECO:0000256" key="2">
    <source>
        <dbReference type="RuleBase" id="RU363072"/>
    </source>
</evidence>
<feature type="signal peptide" evidence="2">
    <location>
        <begin position="1"/>
        <end position="28"/>
    </location>
</feature>
<keyword evidence="2" id="KW-0732">Signal</keyword>
<dbReference type="InterPro" id="IPR007049">
    <property type="entry name" value="Carb-sel_porin_OprB"/>
</dbReference>